<dbReference type="AlphaFoldDB" id="C9LYX5"/>
<comment type="caution">
    <text evidence="2">The sequence shown here is derived from an EMBL/GenBank/DDBJ whole genome shotgun (WGS) entry which is preliminary data.</text>
</comment>
<feature type="region of interest" description="Disordered" evidence="1">
    <location>
        <begin position="82"/>
        <end position="121"/>
    </location>
</feature>
<evidence type="ECO:0000256" key="1">
    <source>
        <dbReference type="SAM" id="MobiDB-lite"/>
    </source>
</evidence>
<gene>
    <name evidence="2" type="ORF">SELSPUOL_02686</name>
</gene>
<organism evidence="2 3">
    <name type="scientific">Selenomonas sputigena (strain ATCC 35185 / DSM 20758 / CCUG 44933 / VPI D19B-28)</name>
    <dbReference type="NCBI Taxonomy" id="546271"/>
    <lineage>
        <taxon>Bacteria</taxon>
        <taxon>Bacillati</taxon>
        <taxon>Bacillota</taxon>
        <taxon>Negativicutes</taxon>
        <taxon>Selenomonadales</taxon>
        <taxon>Selenomonadaceae</taxon>
        <taxon>Selenomonas</taxon>
    </lineage>
</organism>
<dbReference type="EMBL" id="ACKP02000056">
    <property type="protein sequence ID" value="EEX75958.1"/>
    <property type="molecule type" value="Genomic_DNA"/>
</dbReference>
<protein>
    <submittedName>
        <fullName evidence="2">Uncharacterized protein</fullName>
    </submittedName>
</protein>
<evidence type="ECO:0000313" key="3">
    <source>
        <dbReference type="Proteomes" id="UP000003505"/>
    </source>
</evidence>
<reference evidence="2 3" key="1">
    <citation type="submission" date="2009-09" db="EMBL/GenBank/DDBJ databases">
        <authorList>
            <person name="Weinstock G."/>
            <person name="Sodergren E."/>
            <person name="Clifton S."/>
            <person name="Fulton L."/>
            <person name="Fulton B."/>
            <person name="Courtney L."/>
            <person name="Fronick C."/>
            <person name="Harrison M."/>
            <person name="Strong C."/>
            <person name="Farmer C."/>
            <person name="Delahaunty K."/>
            <person name="Markovic C."/>
            <person name="Hall O."/>
            <person name="Minx P."/>
            <person name="Tomlinson C."/>
            <person name="Mitreva M."/>
            <person name="Nelson J."/>
            <person name="Hou S."/>
            <person name="Wollam A."/>
            <person name="Pepin K.H."/>
            <person name="Johnson M."/>
            <person name="Bhonagiri V."/>
            <person name="Nash W.E."/>
            <person name="Warren W."/>
            <person name="Chinwalla A."/>
            <person name="Mardis E.R."/>
            <person name="Wilson R.K."/>
        </authorList>
    </citation>
    <scope>NUCLEOTIDE SEQUENCE [LARGE SCALE GENOMIC DNA]</scope>
    <source>
        <strain evidence="3">ATCC 35185 / DSM 20758 / VPI D19B-28</strain>
    </source>
</reference>
<accession>C9LYX5</accession>
<name>C9LYX5_SELS3</name>
<evidence type="ECO:0000313" key="2">
    <source>
        <dbReference type="EMBL" id="EEX75958.1"/>
    </source>
</evidence>
<feature type="compositionally biased region" description="Basic and acidic residues" evidence="1">
    <location>
        <begin position="85"/>
        <end position="95"/>
    </location>
</feature>
<dbReference type="Proteomes" id="UP000003505">
    <property type="component" value="Unassembled WGS sequence"/>
</dbReference>
<sequence length="129" mass="14380">MRSRPTRGAWIEIQPIEFARNGAWGRAPHGARGLKFQNGYKLGDRQMSRPTRGAWIEISITRCLATALTVAPHAGAWIEMAKSNVKQDGKRESRPTRARGLKSGTTPRQKDAHASRPTRARGLKFAVMF</sequence>
<proteinExistence type="predicted"/>